<dbReference type="Proteomes" id="UP000694892">
    <property type="component" value="Chromosome 1L"/>
</dbReference>
<accession>A0A974E1H5</accession>
<evidence type="ECO:0000256" key="2">
    <source>
        <dbReference type="ARBA" id="ARBA00023284"/>
    </source>
</evidence>
<dbReference type="OrthoDB" id="2121326at2759"/>
<dbReference type="PRINTS" id="PR00421">
    <property type="entry name" value="THIOREDOXIN"/>
</dbReference>
<feature type="domain" description="Thioredoxin" evidence="3">
    <location>
        <begin position="1"/>
        <end position="105"/>
    </location>
</feature>
<dbReference type="AlphaFoldDB" id="A0A974E1H5"/>
<dbReference type="PANTHER" id="PTHR46115">
    <property type="entry name" value="THIOREDOXIN-LIKE PROTEIN 1"/>
    <property type="match status" value="1"/>
</dbReference>
<keyword evidence="2" id="KW-0676">Redox-active center</keyword>
<dbReference type="OMA" id="CYADWCS"/>
<evidence type="ECO:0000313" key="4">
    <source>
        <dbReference type="EMBL" id="OCU00918.1"/>
    </source>
</evidence>
<proteinExistence type="predicted"/>
<gene>
    <name evidence="4" type="ORF">XELAEV_18006695mg</name>
</gene>
<dbReference type="InterPro" id="IPR013766">
    <property type="entry name" value="Thioredoxin_domain"/>
</dbReference>
<dbReference type="EMBL" id="CM004466">
    <property type="protein sequence ID" value="OCU00918.1"/>
    <property type="molecule type" value="Genomic_DNA"/>
</dbReference>
<evidence type="ECO:0000259" key="3">
    <source>
        <dbReference type="PROSITE" id="PS51352"/>
    </source>
</evidence>
<dbReference type="KEGG" id="xla:495354"/>
<dbReference type="SUPFAM" id="SSF52833">
    <property type="entry name" value="Thioredoxin-like"/>
    <property type="match status" value="1"/>
</dbReference>
<dbReference type="PROSITE" id="PS00194">
    <property type="entry name" value="THIOREDOXIN_1"/>
    <property type="match status" value="1"/>
</dbReference>
<dbReference type="Pfam" id="PF00085">
    <property type="entry name" value="Thioredoxin"/>
    <property type="match status" value="1"/>
</dbReference>
<sequence length="105" mass="11756">MVRYLNSLEEYHCALKDAGEKLVVIDFTAVWCGPCQRIAPDFEKLSTENPDIVLFKVDVDNASDVAQLCGVRSMPTFVFYKSGKEVERFSGADISKLKSTISRLC</sequence>
<evidence type="ECO:0000256" key="1">
    <source>
        <dbReference type="ARBA" id="ARBA00023157"/>
    </source>
</evidence>
<dbReference type="InterPro" id="IPR017937">
    <property type="entry name" value="Thioredoxin_CS"/>
</dbReference>
<protein>
    <recommendedName>
        <fullName evidence="3">Thioredoxin domain-containing protein</fullName>
    </recommendedName>
</protein>
<dbReference type="Gene3D" id="3.40.30.10">
    <property type="entry name" value="Glutaredoxin"/>
    <property type="match status" value="1"/>
</dbReference>
<dbReference type="PROSITE" id="PS51352">
    <property type="entry name" value="THIOREDOXIN_2"/>
    <property type="match status" value="1"/>
</dbReference>
<dbReference type="FunFam" id="3.40.30.10:FF:000245">
    <property type="entry name" value="Thioredoxin"/>
    <property type="match status" value="1"/>
</dbReference>
<organism evidence="4 5">
    <name type="scientific">Xenopus laevis</name>
    <name type="common">African clawed frog</name>
    <dbReference type="NCBI Taxonomy" id="8355"/>
    <lineage>
        <taxon>Eukaryota</taxon>
        <taxon>Metazoa</taxon>
        <taxon>Chordata</taxon>
        <taxon>Craniata</taxon>
        <taxon>Vertebrata</taxon>
        <taxon>Euteleostomi</taxon>
        <taxon>Amphibia</taxon>
        <taxon>Batrachia</taxon>
        <taxon>Anura</taxon>
        <taxon>Pipoidea</taxon>
        <taxon>Pipidae</taxon>
        <taxon>Xenopodinae</taxon>
        <taxon>Xenopus</taxon>
        <taxon>Xenopus</taxon>
    </lineage>
</organism>
<name>A0A974E1H5_XENLA</name>
<evidence type="ECO:0000313" key="5">
    <source>
        <dbReference type="Proteomes" id="UP000694892"/>
    </source>
</evidence>
<reference evidence="5" key="1">
    <citation type="journal article" date="2016" name="Nature">
        <title>Genome evolution in the allotetraploid frog Xenopus laevis.</title>
        <authorList>
            <person name="Session A.M."/>
            <person name="Uno Y."/>
            <person name="Kwon T."/>
            <person name="Chapman J.A."/>
            <person name="Toyoda A."/>
            <person name="Takahashi S."/>
            <person name="Fukui A."/>
            <person name="Hikosaka A."/>
            <person name="Suzuki A."/>
            <person name="Kondo M."/>
            <person name="van Heeringen S.J."/>
            <person name="Quigley I."/>
            <person name="Heinz S."/>
            <person name="Ogino H."/>
            <person name="Ochi H."/>
            <person name="Hellsten U."/>
            <person name="Lyons J.B."/>
            <person name="Simakov O."/>
            <person name="Putnam N."/>
            <person name="Stites J."/>
            <person name="Kuroki Y."/>
            <person name="Tanaka T."/>
            <person name="Michiue T."/>
            <person name="Watanabe M."/>
            <person name="Bogdanovic O."/>
            <person name="Lister R."/>
            <person name="Georgiou G."/>
            <person name="Paranjpe S.S."/>
            <person name="van Kruijsbergen I."/>
            <person name="Shu S."/>
            <person name="Carlson J."/>
            <person name="Kinoshita T."/>
            <person name="Ohta Y."/>
            <person name="Mawaribuchi S."/>
            <person name="Jenkins J."/>
            <person name="Grimwood J."/>
            <person name="Schmutz J."/>
            <person name="Mitros T."/>
            <person name="Mozaffari S.V."/>
            <person name="Suzuki Y."/>
            <person name="Haramoto Y."/>
            <person name="Yamamoto T.S."/>
            <person name="Takagi C."/>
            <person name="Heald R."/>
            <person name="Miller K."/>
            <person name="Haudenschild C."/>
            <person name="Kitzman J."/>
            <person name="Nakayama T."/>
            <person name="Izutsu Y."/>
            <person name="Robert J."/>
            <person name="Fortriede J."/>
            <person name="Burns K."/>
            <person name="Lotay V."/>
            <person name="Karimi K."/>
            <person name="Yasuoka Y."/>
            <person name="Dichmann D.S."/>
            <person name="Flajnik M.F."/>
            <person name="Houston D.W."/>
            <person name="Shendure J."/>
            <person name="DuPasquier L."/>
            <person name="Vize P.D."/>
            <person name="Zorn A.M."/>
            <person name="Ito M."/>
            <person name="Marcotte E.M."/>
            <person name="Wallingford J.B."/>
            <person name="Ito Y."/>
            <person name="Asashima M."/>
            <person name="Ueno N."/>
            <person name="Matsuda Y."/>
            <person name="Veenstra G.J."/>
            <person name="Fujiyama A."/>
            <person name="Harland R.M."/>
            <person name="Taira M."/>
            <person name="Rokhsar D.S."/>
        </authorList>
    </citation>
    <scope>NUCLEOTIDE SEQUENCE [LARGE SCALE GENOMIC DNA]</scope>
    <source>
        <strain evidence="5">J</strain>
    </source>
</reference>
<keyword evidence="1" id="KW-1015">Disulfide bond</keyword>
<dbReference type="CDD" id="cd02947">
    <property type="entry name" value="TRX_family"/>
    <property type="match status" value="1"/>
</dbReference>
<dbReference type="InterPro" id="IPR036249">
    <property type="entry name" value="Thioredoxin-like_sf"/>
</dbReference>